<dbReference type="PANTHER" id="PTHR38434:SF1">
    <property type="entry name" value="BLL2549 PROTEIN"/>
    <property type="match status" value="1"/>
</dbReference>
<feature type="transmembrane region" description="Helical" evidence="1">
    <location>
        <begin position="750"/>
        <end position="768"/>
    </location>
</feature>
<protein>
    <submittedName>
        <fullName evidence="2">DUF2339 domain-containing protein</fullName>
    </submittedName>
</protein>
<dbReference type="PANTHER" id="PTHR38434">
    <property type="entry name" value="BLL2549 PROTEIN"/>
    <property type="match status" value="1"/>
</dbReference>
<dbReference type="InterPro" id="IPR014600">
    <property type="entry name" value="UCP035905_mem"/>
</dbReference>
<feature type="transmembrane region" description="Helical" evidence="1">
    <location>
        <begin position="534"/>
        <end position="552"/>
    </location>
</feature>
<feature type="transmembrane region" description="Helical" evidence="1">
    <location>
        <begin position="817"/>
        <end position="836"/>
    </location>
</feature>
<feature type="transmembrane region" description="Helical" evidence="1">
    <location>
        <begin position="775"/>
        <end position="797"/>
    </location>
</feature>
<dbReference type="RefSeq" id="WP_302075736.1">
    <property type="nucleotide sequence ID" value="NZ_JAUKWQ010000001.1"/>
</dbReference>
<dbReference type="Pfam" id="PF10101">
    <property type="entry name" value="DUF2339"/>
    <property type="match status" value="1"/>
</dbReference>
<proteinExistence type="predicted"/>
<comment type="caution">
    <text evidence="2">The sequence shown here is derived from an EMBL/GenBank/DDBJ whole genome shotgun (WGS) entry which is preliminary data.</text>
</comment>
<feature type="transmembrane region" description="Helical" evidence="1">
    <location>
        <begin position="685"/>
        <end position="703"/>
    </location>
</feature>
<feature type="transmembrane region" description="Helical" evidence="1">
    <location>
        <begin position="645"/>
        <end position="665"/>
    </location>
</feature>
<dbReference type="InterPro" id="IPR019286">
    <property type="entry name" value="DUF2339_TM"/>
</dbReference>
<feature type="transmembrane region" description="Helical" evidence="1">
    <location>
        <begin position="274"/>
        <end position="297"/>
    </location>
</feature>
<feature type="transmembrane region" description="Helical" evidence="1">
    <location>
        <begin position="350"/>
        <end position="370"/>
    </location>
</feature>
<gene>
    <name evidence="2" type="ORF">Q2T52_05955</name>
</gene>
<evidence type="ECO:0000313" key="3">
    <source>
        <dbReference type="Proteomes" id="UP001169006"/>
    </source>
</evidence>
<feature type="transmembrane region" description="Helical" evidence="1">
    <location>
        <begin position="303"/>
        <end position="323"/>
    </location>
</feature>
<feature type="transmembrane region" description="Helical" evidence="1">
    <location>
        <begin position="843"/>
        <end position="863"/>
    </location>
</feature>
<feature type="transmembrane region" description="Helical" evidence="1">
    <location>
        <begin position="583"/>
        <end position="600"/>
    </location>
</feature>
<feature type="transmembrane region" description="Helical" evidence="1">
    <location>
        <begin position="237"/>
        <end position="262"/>
    </location>
</feature>
<organism evidence="2 3">
    <name type="scientific">Rhizobium oryzicola</name>
    <dbReference type="NCBI Taxonomy" id="1232668"/>
    <lineage>
        <taxon>Bacteria</taxon>
        <taxon>Pseudomonadati</taxon>
        <taxon>Pseudomonadota</taxon>
        <taxon>Alphaproteobacteria</taxon>
        <taxon>Hyphomicrobiales</taxon>
        <taxon>Rhizobiaceae</taxon>
        <taxon>Rhizobium/Agrobacterium group</taxon>
        <taxon>Rhizobium</taxon>
    </lineage>
</organism>
<feature type="transmembrane region" description="Helical" evidence="1">
    <location>
        <begin position="376"/>
        <end position="393"/>
    </location>
</feature>
<feature type="transmembrane region" description="Helical" evidence="1">
    <location>
        <begin position="133"/>
        <end position="153"/>
    </location>
</feature>
<evidence type="ECO:0000313" key="2">
    <source>
        <dbReference type="EMBL" id="MDO1581638.1"/>
    </source>
</evidence>
<keyword evidence="3" id="KW-1185">Reference proteome</keyword>
<feature type="transmembrane region" description="Helical" evidence="1">
    <location>
        <begin position="869"/>
        <end position="889"/>
    </location>
</feature>
<dbReference type="PIRSF" id="PIRSF035905">
    <property type="entry name" value="UCP035905_mp"/>
    <property type="match status" value="1"/>
</dbReference>
<feature type="transmembrane region" description="Helical" evidence="1">
    <location>
        <begin position="173"/>
        <end position="194"/>
    </location>
</feature>
<name>A0ABT8STA3_9HYPH</name>
<feature type="transmembrane region" description="Helical" evidence="1">
    <location>
        <begin position="109"/>
        <end position="126"/>
    </location>
</feature>
<keyword evidence="1" id="KW-0472">Membrane</keyword>
<feature type="transmembrane region" description="Helical" evidence="1">
    <location>
        <begin position="558"/>
        <end position="576"/>
    </location>
</feature>
<feature type="transmembrane region" description="Helical" evidence="1">
    <location>
        <begin position="206"/>
        <end position="225"/>
    </location>
</feature>
<evidence type="ECO:0000256" key="1">
    <source>
        <dbReference type="SAM" id="Phobius"/>
    </source>
</evidence>
<dbReference type="EMBL" id="JAUKWQ010000001">
    <property type="protein sequence ID" value="MDO1581638.1"/>
    <property type="molecule type" value="Genomic_DNA"/>
</dbReference>
<feature type="transmembrane region" description="Helical" evidence="1">
    <location>
        <begin position="715"/>
        <end position="738"/>
    </location>
</feature>
<feature type="transmembrane region" description="Helical" evidence="1">
    <location>
        <begin position="478"/>
        <end position="497"/>
    </location>
</feature>
<feature type="transmembrane region" description="Helical" evidence="1">
    <location>
        <begin position="400"/>
        <end position="419"/>
    </location>
</feature>
<feature type="transmembrane region" description="Helical" evidence="1">
    <location>
        <begin position="448"/>
        <end position="466"/>
    </location>
</feature>
<reference evidence="2" key="2">
    <citation type="submission" date="2023-07" db="EMBL/GenBank/DDBJ databases">
        <authorList>
            <person name="Sun H."/>
        </authorList>
    </citation>
    <scope>NUCLEOTIDE SEQUENCE</scope>
    <source>
        <strain evidence="2">05753</strain>
    </source>
</reference>
<keyword evidence="1" id="KW-0812">Transmembrane</keyword>
<accession>A0ABT8STA3</accession>
<keyword evidence="1" id="KW-1133">Transmembrane helix</keyword>
<feature type="transmembrane region" description="Helical" evidence="1">
    <location>
        <begin position="620"/>
        <end position="638"/>
    </location>
</feature>
<sequence>MIEILVLVLVLAQIIWHRKLVNRVNQLEDEVKVLRERSSTVPTTVLAEETAPEPAITVDTPDVTETKAEPVAEAIEAAAREIHEDQSPAPTPQAAQPRESFESLFGARWAVWVGGLALALGGVFLVRYSIESGLLGPGARLVLATLFGLALAGGGELLRRGLLLKLPEAYSNAMIPGVLTAAASVTLLATIYAAHGFYGFIGATPAFILLALVSLATLGLSLLHGQALAGVGLAGSLIAPLLVSSTSPNVSVLFGFLGIVWLASNAAARLRRWLTLPVLANLGLGFWCMAYMVSVSIVDPMPLAFALLVMIAGTHFIWPGAVFEATVAETAEIEAIPPARRILRLFAQPPLGMTISVSLAASLPMLLLLALETPSYSSPILAFVAVTGALAALGSGRLHAGLAAVAASVTAIIGALMLASTDLSDLSPITNPQAKPATRLMGLLTPDSLALLILGAIFALCGLMAIRRRHQTAPDFAAFWAVLAAAIPIGLATISFLSDGILARDWAHGAYGILLGGALLFGAIRIIRSAEDDLTRDLLLVGSFGAFTFALHALTNGLTTTILVPVLGFAYVLATARQPWRGLPWAMVAAALFVMARIGWEPSLVGPDHLGKTPVFNALLPGYGVPALLLIASAWRLRHWRGLRVLNALQGLAAIMSLLAVAILVRHGMNGGTLDARVPTLGEQSIYTLLTIGLSGVLMTLDLRSPSLTFRYGSMLAGILATINVLSLHVFGLNPYFTGESIGTLPVVNLLLPGYLLPALAYAGLAYYARDKRPLPYVIMLALTAALLGFLWATLSVRWAWQGNDIASWKGFLQGETYSYSVVWLVIGVALLAVGSRLDARSLRLASAGLVVLTVLKVFLIDMANLEGILRALSFIGLGAVLIGIGLFYQRILVQKNGTHSPADSKDTPNA</sequence>
<reference evidence="2" key="1">
    <citation type="journal article" date="2015" name="Int. J. Syst. Evol. Microbiol.">
        <title>Rhizobium oryzicola sp. nov., potential plant-growth-promoting endophytic bacteria isolated from rice roots.</title>
        <authorList>
            <person name="Zhang X.X."/>
            <person name="Gao J.S."/>
            <person name="Cao Y.H."/>
            <person name="Sheirdil R.A."/>
            <person name="Wang X.C."/>
            <person name="Zhang L."/>
        </authorList>
    </citation>
    <scope>NUCLEOTIDE SEQUENCE</scope>
    <source>
        <strain evidence="2">05753</strain>
    </source>
</reference>
<dbReference type="Proteomes" id="UP001169006">
    <property type="component" value="Unassembled WGS sequence"/>
</dbReference>
<feature type="transmembrane region" description="Helical" evidence="1">
    <location>
        <begin position="509"/>
        <end position="527"/>
    </location>
</feature>